<dbReference type="Proteomes" id="UP000029120">
    <property type="component" value="Chromosome 1"/>
</dbReference>
<evidence type="ECO:0000259" key="3">
    <source>
        <dbReference type="PROSITE" id="PS50001"/>
    </source>
</evidence>
<reference evidence="5" key="1">
    <citation type="journal article" date="2015" name="Nat. Plants">
        <title>Genome expansion of Arabis alpina linked with retrotransposition and reduced symmetric DNA methylation.</title>
        <authorList>
            <person name="Willing E.M."/>
            <person name="Rawat V."/>
            <person name="Mandakova T."/>
            <person name="Maumus F."/>
            <person name="James G.V."/>
            <person name="Nordstroem K.J."/>
            <person name="Becker C."/>
            <person name="Warthmann N."/>
            <person name="Chica C."/>
            <person name="Szarzynska B."/>
            <person name="Zytnicki M."/>
            <person name="Albani M.C."/>
            <person name="Kiefer C."/>
            <person name="Bergonzi S."/>
            <person name="Castaings L."/>
            <person name="Mateos J.L."/>
            <person name="Berns M.C."/>
            <person name="Bujdoso N."/>
            <person name="Piofczyk T."/>
            <person name="de Lorenzo L."/>
            <person name="Barrero-Sicilia C."/>
            <person name="Mateos I."/>
            <person name="Piednoel M."/>
            <person name="Hagmann J."/>
            <person name="Chen-Min-Tao R."/>
            <person name="Iglesias-Fernandez R."/>
            <person name="Schuster S.C."/>
            <person name="Alonso-Blanco C."/>
            <person name="Roudier F."/>
            <person name="Carbonero P."/>
            <person name="Paz-Ares J."/>
            <person name="Davis S.J."/>
            <person name="Pecinka A."/>
            <person name="Quesneville H."/>
            <person name="Colot V."/>
            <person name="Lysak M.A."/>
            <person name="Weigel D."/>
            <person name="Coupland G."/>
            <person name="Schneeberger K."/>
        </authorList>
    </citation>
    <scope>NUCLEOTIDE SEQUENCE [LARGE SCALE GENOMIC DNA]</scope>
    <source>
        <strain evidence="5">cv. Pajares</strain>
    </source>
</reference>
<dbReference type="PANTHER" id="PTHR33916:SF7">
    <property type="entry name" value="NEPROSIN DOMAIN-CONTAINING PROTEIN"/>
    <property type="match status" value="1"/>
</dbReference>
<organism evidence="4 5">
    <name type="scientific">Arabis alpina</name>
    <name type="common">Alpine rock-cress</name>
    <dbReference type="NCBI Taxonomy" id="50452"/>
    <lineage>
        <taxon>Eukaryota</taxon>
        <taxon>Viridiplantae</taxon>
        <taxon>Streptophyta</taxon>
        <taxon>Embryophyta</taxon>
        <taxon>Tracheophyta</taxon>
        <taxon>Spermatophyta</taxon>
        <taxon>Magnoliopsida</taxon>
        <taxon>eudicotyledons</taxon>
        <taxon>Gunneridae</taxon>
        <taxon>Pentapetalae</taxon>
        <taxon>rosids</taxon>
        <taxon>malvids</taxon>
        <taxon>Brassicales</taxon>
        <taxon>Brassicaceae</taxon>
        <taxon>Arabideae</taxon>
        <taxon>Arabis</taxon>
    </lineage>
</organism>
<feature type="region of interest" description="Disordered" evidence="2">
    <location>
        <begin position="862"/>
        <end position="889"/>
    </location>
</feature>
<accession>A0A087HP43</accession>
<dbReference type="InterPro" id="IPR000980">
    <property type="entry name" value="SH2"/>
</dbReference>
<keyword evidence="1" id="KW-0727">SH2 domain</keyword>
<dbReference type="AlphaFoldDB" id="A0A087HP43"/>
<dbReference type="CDD" id="cd10338">
    <property type="entry name" value="SH2_SHA"/>
    <property type="match status" value="1"/>
</dbReference>
<evidence type="ECO:0000256" key="2">
    <source>
        <dbReference type="SAM" id="MobiDB-lite"/>
    </source>
</evidence>
<dbReference type="Pfam" id="PF24804">
    <property type="entry name" value="DUF7705"/>
    <property type="match status" value="1"/>
</dbReference>
<evidence type="ECO:0000256" key="1">
    <source>
        <dbReference type="PROSITE-ProRule" id="PRU00191"/>
    </source>
</evidence>
<keyword evidence="5" id="KW-1185">Reference proteome</keyword>
<protein>
    <recommendedName>
        <fullName evidence="3">SH2 domain-containing protein</fullName>
    </recommendedName>
</protein>
<dbReference type="Gramene" id="KFK43895">
    <property type="protein sequence ID" value="KFK43895"/>
    <property type="gene ID" value="AALP_AA1G188000"/>
</dbReference>
<dbReference type="EMBL" id="CM002869">
    <property type="protein sequence ID" value="KFK43895.1"/>
    <property type="molecule type" value="Genomic_DNA"/>
</dbReference>
<dbReference type="SUPFAM" id="SSF55550">
    <property type="entry name" value="SH2 domain"/>
    <property type="match status" value="1"/>
</dbReference>
<dbReference type="OrthoDB" id="10263919at2759"/>
<gene>
    <name evidence="4" type="ordered locus">AALP_Aa1g188000</name>
</gene>
<dbReference type="Gene3D" id="3.30.505.10">
    <property type="entry name" value="SH2 domain"/>
    <property type="match status" value="1"/>
</dbReference>
<sequence length="1147" mass="130620">MRNDSLRVAIESWNQCNEVGEEAKNMGSPRMADCFDLDYSSSPVKINHKVDEKDNKLGVRNGTYGGINAGDNVDTYAAQKEIYLGNKCQVMDSPNPWQFWMIMLKNGNTDTLAAICPENGKKAKPFPRTGRFPCFGKGCMNMPSMHHEYTSFVDQEHMSGSFYGTWDLDSDVEDGSVVGNNSYYKVKWEKKIGGNESWVFHHLLKTSSKYPWLMLYLRADATRGFSGGYHYDTRGMMKMSLKSPNFKVTFKLEILKGGGSGSQFYLMDMGSCWKNDGRDCDGDVTTDVTRYSEMIINPESTAVCNRNHLNACPPYHAFPNGTKVDRRDKERFPYEAYHYYCVPGNARFAETPYDVCDPYSNPQPQEILQILPHSVWEEFGYPTKKGQGWIGDPRSWELDVGKLSQTLHFYQDPGTKPVERHWSSIDLGTEIYMSKNQIAEWTVTDFDIVIPKTVFSFLLWVLRVQVLEMASDCAINTDKYCLLEDFNVDVQVENHEFETFSLCFWVYLLDSTTYPCTIIRQVHSDMCVSAPFLVLDENKKMMLLPLTLLHQEAPDPVNISSWTEVPNVSTKAEFPLQKWLHVGCQVSRNYMRLYICGEIVGEQVLTSLMTNGTNSDCAQKISLFSVGGDGYSVQGFIHGAQVLPSSLPVNYHYTKDPPLWLSVENPSTSGIELDKDGVWNIVGGKAHRKIFSLEVVLSNAIGQPVHKDVKVVASLLYADSGTPVEKANDSEPPLLVSYEGIEFAAEDKPCNLLNGCVSFKLKISQLSSKSDKRLFCIKFEIPEVKGYYPFLETVTNQIRCISRKCDSVTPKRLNHIDYPLDGREPEIASSNGTSDILHSSSSTKRIRLGEEKIFESEFENGNGTSMEWRHQNQDEEEDNSSTDSENAQVRDSTAFRRYTISDSTIFRYCLGNLTERSLLLKEITNNSSDEQVSEFADQVCLYSGCSHHSYQIKMARKLIAEGTNAWILISRNYQHVHWDNVVIEIEEHFMRIAKCSSRSLTHQDFELLRRICGCYEYITQENFEKMWCWLFPVASAISRGLINGMWRSSSPKWIEGFVTKEEAEHSLQCQEPGTFILRFPTSRSWPHPDSGSLVVTYVGRDFLIHHRLLKIDHICDSSERYKDAKPLQDMLLAEPELSRLGRIIRSI</sequence>
<feature type="domain" description="SH2" evidence="3">
    <location>
        <begin position="1053"/>
        <end position="1147"/>
    </location>
</feature>
<proteinExistence type="predicted"/>
<dbReference type="SUPFAM" id="SSF49899">
    <property type="entry name" value="Concanavalin A-like lectins/glucanases"/>
    <property type="match status" value="1"/>
</dbReference>
<dbReference type="eggNOG" id="ENOG502QW5N">
    <property type="taxonomic scope" value="Eukaryota"/>
</dbReference>
<dbReference type="PROSITE" id="PS50001">
    <property type="entry name" value="SH2"/>
    <property type="match status" value="1"/>
</dbReference>
<dbReference type="InterPro" id="IPR036860">
    <property type="entry name" value="SH2_dom_sf"/>
</dbReference>
<name>A0A087HP43_ARAAL</name>
<evidence type="ECO:0000313" key="5">
    <source>
        <dbReference type="Proteomes" id="UP000029120"/>
    </source>
</evidence>
<evidence type="ECO:0000313" key="4">
    <source>
        <dbReference type="EMBL" id="KFK43895.1"/>
    </source>
</evidence>
<dbReference type="InterPro" id="IPR013320">
    <property type="entry name" value="ConA-like_dom_sf"/>
</dbReference>
<dbReference type="PANTHER" id="PTHR33916">
    <property type="entry name" value="EXPANSIN-LIKE EG45 DOMAIN-CONTAINING PROTEIN"/>
    <property type="match status" value="1"/>
</dbReference>
<dbReference type="InterPro" id="IPR056122">
    <property type="entry name" value="DUF7705"/>
</dbReference>